<dbReference type="InterPro" id="IPR000960">
    <property type="entry name" value="Flavin_mOase"/>
</dbReference>
<proteinExistence type="inferred from homology"/>
<evidence type="ECO:0000313" key="11">
    <source>
        <dbReference type="EMBL" id="MBZ3870575.1"/>
    </source>
</evidence>
<dbReference type="InterPro" id="IPR020946">
    <property type="entry name" value="Flavin_mOase-like"/>
</dbReference>
<dbReference type="SUPFAM" id="SSF51905">
    <property type="entry name" value="FAD/NAD(P)-binding domain"/>
    <property type="match status" value="1"/>
</dbReference>
<evidence type="ECO:0000256" key="8">
    <source>
        <dbReference type="ARBA" id="ARBA00023002"/>
    </source>
</evidence>
<gene>
    <name evidence="11" type="ORF">SUZIE_108625</name>
</gene>
<dbReference type="GO" id="GO:0005789">
    <property type="term" value="C:endoplasmic reticulum membrane"/>
    <property type="evidence" value="ECO:0007669"/>
    <property type="project" value="UniProtKB-SubCell"/>
</dbReference>
<dbReference type="Proteomes" id="UP001166674">
    <property type="component" value="Unassembled WGS sequence"/>
</dbReference>
<keyword evidence="4 10" id="KW-0285">Flavoprotein</keyword>
<organism evidence="11 12">
    <name type="scientific">Sciurus carolinensis</name>
    <name type="common">Eastern gray squirrel</name>
    <dbReference type="NCBI Taxonomy" id="30640"/>
    <lineage>
        <taxon>Eukaryota</taxon>
        <taxon>Metazoa</taxon>
        <taxon>Chordata</taxon>
        <taxon>Craniata</taxon>
        <taxon>Vertebrata</taxon>
        <taxon>Euteleostomi</taxon>
        <taxon>Mammalia</taxon>
        <taxon>Eutheria</taxon>
        <taxon>Euarchontoglires</taxon>
        <taxon>Glires</taxon>
        <taxon>Rodentia</taxon>
        <taxon>Sciuromorpha</taxon>
        <taxon>Sciuridae</taxon>
        <taxon>Sciurinae</taxon>
        <taxon>Sciurini</taxon>
        <taxon>Sciurus</taxon>
    </lineage>
</organism>
<reference evidence="11" key="1">
    <citation type="submission" date="2020-03" db="EMBL/GenBank/DDBJ databases">
        <title>Studies in the Genomics of Life Span.</title>
        <authorList>
            <person name="Glass D."/>
        </authorList>
    </citation>
    <scope>NUCLEOTIDE SEQUENCE</scope>
    <source>
        <strain evidence="11">SUZIE</strain>
        <tissue evidence="11">Muscle</tissue>
    </source>
</reference>
<dbReference type="EMBL" id="JAATJV010151040">
    <property type="protein sequence ID" value="MBZ3870575.1"/>
    <property type="molecule type" value="Genomic_DNA"/>
</dbReference>
<keyword evidence="6 10" id="KW-0274">FAD</keyword>
<dbReference type="EC" id="1.-.-.-" evidence="10"/>
<comment type="similarity">
    <text evidence="3 10">Belongs to the FMO family.</text>
</comment>
<dbReference type="InterPro" id="IPR050346">
    <property type="entry name" value="FMO-like"/>
</dbReference>
<evidence type="ECO:0000256" key="1">
    <source>
        <dbReference type="ARBA" id="ARBA00001974"/>
    </source>
</evidence>
<dbReference type="Pfam" id="PF00743">
    <property type="entry name" value="FMO-like"/>
    <property type="match status" value="1"/>
</dbReference>
<keyword evidence="8 10" id="KW-0560">Oxidoreductase</keyword>
<dbReference type="PRINTS" id="PR00370">
    <property type="entry name" value="FMOXYGENASE"/>
</dbReference>
<dbReference type="PANTHER" id="PTHR23023">
    <property type="entry name" value="DIMETHYLANILINE MONOOXYGENASE"/>
    <property type="match status" value="1"/>
</dbReference>
<evidence type="ECO:0000256" key="4">
    <source>
        <dbReference type="ARBA" id="ARBA00022630"/>
    </source>
</evidence>
<dbReference type="GO" id="GO:0050660">
    <property type="term" value="F:flavin adenine dinucleotide binding"/>
    <property type="evidence" value="ECO:0007669"/>
    <property type="project" value="InterPro"/>
</dbReference>
<sequence length="212" mass="24614">MEPVCFERTDDIGGLYRYQATVYSMKKRPYFSTSGQWEAVIECEGKKEVNVFDGVMLCNGHHSNAHLPLESFPGIEKFKGQYFHSQDYKNLEALAGKRVFIIVGNSGGDMVVEISYTTKQFLEKSMNQRFDYEIFGLKPKHRYVLRMGMELIMAKIQEQGLFTQTNKAISTHTLRKSREFEIQFLPYRPQKNKICWSKGILSLILIGINHFF</sequence>
<evidence type="ECO:0000256" key="10">
    <source>
        <dbReference type="RuleBase" id="RU361177"/>
    </source>
</evidence>
<evidence type="ECO:0000256" key="5">
    <source>
        <dbReference type="ARBA" id="ARBA00022824"/>
    </source>
</evidence>
<name>A0AA41MEN5_SCICA</name>
<dbReference type="GO" id="GO:0004499">
    <property type="term" value="F:N,N-dimethylaniline monooxygenase activity"/>
    <property type="evidence" value="ECO:0007669"/>
    <property type="project" value="InterPro"/>
</dbReference>
<comment type="cofactor">
    <cofactor evidence="1 10">
        <name>FAD</name>
        <dbReference type="ChEBI" id="CHEBI:57692"/>
    </cofactor>
</comment>
<keyword evidence="5" id="KW-0256">Endoplasmic reticulum</keyword>
<protein>
    <recommendedName>
        <fullName evidence="10">Flavin-containing monooxygenase</fullName>
        <ecNumber evidence="10">1.-.-.-</ecNumber>
    </recommendedName>
</protein>
<accession>A0AA41MEN5</accession>
<keyword evidence="7" id="KW-0521">NADP</keyword>
<dbReference type="GO" id="GO:0050661">
    <property type="term" value="F:NADP binding"/>
    <property type="evidence" value="ECO:0007669"/>
    <property type="project" value="InterPro"/>
</dbReference>
<dbReference type="InterPro" id="IPR036188">
    <property type="entry name" value="FAD/NAD-bd_sf"/>
</dbReference>
<keyword evidence="12" id="KW-1185">Reference proteome</keyword>
<evidence type="ECO:0000256" key="9">
    <source>
        <dbReference type="ARBA" id="ARBA00023033"/>
    </source>
</evidence>
<dbReference type="Gene3D" id="3.50.50.60">
    <property type="entry name" value="FAD/NAD(P)-binding domain"/>
    <property type="match status" value="1"/>
</dbReference>
<dbReference type="AlphaFoldDB" id="A0AA41MEN5"/>
<comment type="subcellular location">
    <subcellularLocation>
        <location evidence="2">Endoplasmic reticulum membrane</location>
    </subcellularLocation>
</comment>
<comment type="caution">
    <text evidence="11">The sequence shown here is derived from an EMBL/GenBank/DDBJ whole genome shotgun (WGS) entry which is preliminary data.</text>
</comment>
<evidence type="ECO:0000256" key="2">
    <source>
        <dbReference type="ARBA" id="ARBA00004586"/>
    </source>
</evidence>
<evidence type="ECO:0000256" key="6">
    <source>
        <dbReference type="ARBA" id="ARBA00022827"/>
    </source>
</evidence>
<evidence type="ECO:0000313" key="12">
    <source>
        <dbReference type="Proteomes" id="UP001166674"/>
    </source>
</evidence>
<evidence type="ECO:0000256" key="3">
    <source>
        <dbReference type="ARBA" id="ARBA00009183"/>
    </source>
</evidence>
<evidence type="ECO:0000256" key="7">
    <source>
        <dbReference type="ARBA" id="ARBA00022857"/>
    </source>
</evidence>
<keyword evidence="9 10" id="KW-0503">Monooxygenase</keyword>